<organism evidence="6 7">
    <name type="scientific">Candidatus Kinetoplastidibacterium stringomonadis TCC290E</name>
    <dbReference type="NCBI Taxonomy" id="1208920"/>
    <lineage>
        <taxon>Bacteria</taxon>
        <taxon>Pseudomonadati</taxon>
        <taxon>Pseudomonadota</taxon>
        <taxon>Betaproteobacteria</taxon>
        <taxon>Candidatus Kinetoplastidibacterium</taxon>
    </lineage>
</organism>
<dbReference type="OrthoDB" id="9795145at2"/>
<keyword evidence="2" id="KW-0813">Transport</keyword>
<gene>
    <name evidence="6" type="ORF">CONE_0067</name>
</gene>
<evidence type="ECO:0000256" key="4">
    <source>
        <dbReference type="ARBA" id="ARBA00023010"/>
    </source>
</evidence>
<dbReference type="PATRIC" id="fig|1208920.3.peg.611"/>
<keyword evidence="4" id="KW-0811">Translocation</keyword>
<keyword evidence="3" id="KW-0653">Protein transport</keyword>
<dbReference type="InterPro" id="IPR035958">
    <property type="entry name" value="SecB-like_sf"/>
</dbReference>
<evidence type="ECO:0000313" key="6">
    <source>
        <dbReference type="EMBL" id="AGF48613.1"/>
    </source>
</evidence>
<comment type="similarity">
    <text evidence="1">Belongs to the SecB family.</text>
</comment>
<proteinExistence type="inferred from homology"/>
<dbReference type="Proteomes" id="UP000011541">
    <property type="component" value="Chromosome"/>
</dbReference>
<evidence type="ECO:0000256" key="5">
    <source>
        <dbReference type="ARBA" id="ARBA00023186"/>
    </source>
</evidence>
<name>M1L7Q0_9PROT</name>
<dbReference type="Pfam" id="PF02556">
    <property type="entry name" value="SecB"/>
    <property type="match status" value="1"/>
</dbReference>
<dbReference type="InterPro" id="IPR003708">
    <property type="entry name" value="SecB"/>
</dbReference>
<evidence type="ECO:0000256" key="2">
    <source>
        <dbReference type="ARBA" id="ARBA00022448"/>
    </source>
</evidence>
<evidence type="ECO:0000256" key="3">
    <source>
        <dbReference type="ARBA" id="ARBA00022927"/>
    </source>
</evidence>
<dbReference type="Gene3D" id="3.10.420.10">
    <property type="entry name" value="SecB-like"/>
    <property type="match status" value="1"/>
</dbReference>
<dbReference type="GO" id="GO:0051262">
    <property type="term" value="P:protein tetramerization"/>
    <property type="evidence" value="ECO:0007669"/>
    <property type="project" value="InterPro"/>
</dbReference>
<dbReference type="GO" id="GO:0015031">
    <property type="term" value="P:protein transport"/>
    <property type="evidence" value="ECO:0007669"/>
    <property type="project" value="UniProtKB-KW"/>
</dbReference>
<evidence type="ECO:0000313" key="7">
    <source>
        <dbReference type="Proteomes" id="UP000011541"/>
    </source>
</evidence>
<dbReference type="SUPFAM" id="SSF54611">
    <property type="entry name" value="SecB-like"/>
    <property type="match status" value="1"/>
</dbReference>
<sequence>MKNDNYNNTQNQSDTAQKFNIQRIYLKDLSIEMPNAPGIFLEMDRYKVDVNIKVGGGKIADNIFESDITVTVNALLSEKILYIIEITQSGIFEFKNIDKLDIDKLLSITCYTIMYPYLRANLSDILSRMSMPPFHLEDVNFQALYEQYSND</sequence>
<reference evidence="6 7" key="1">
    <citation type="journal article" date="2013" name="Genome Biol. Evol.">
        <title>Genome evolution and phylogenomic analysis of candidatus kinetoplastibacterium, the betaproteobacterial endosymbionts of strigomonas and angomonas.</title>
        <authorList>
            <person name="Alves J.M."/>
            <person name="Serrano M.G."/>
            <person name="Maia da Silva F."/>
            <person name="Voegtly L.J."/>
            <person name="Matveyev A.V."/>
            <person name="Teixeira M.M."/>
            <person name="Camargo E.P."/>
            <person name="Buck G.A."/>
        </authorList>
    </citation>
    <scope>NUCLEOTIDE SEQUENCE [LARGE SCALE GENOMIC DNA]</scope>
    <source>
        <strain evidence="6 7">TCC290E</strain>
    </source>
</reference>
<dbReference type="KEGG" id="kon:CONE_0067"/>
<accession>M1L7Q0</accession>
<evidence type="ECO:0000256" key="1">
    <source>
        <dbReference type="ARBA" id="ARBA00009990"/>
    </source>
</evidence>
<dbReference type="EMBL" id="CP003805">
    <property type="protein sequence ID" value="AGF48613.1"/>
    <property type="molecule type" value="Genomic_DNA"/>
</dbReference>
<dbReference type="RefSeq" id="WP_015397298.1">
    <property type="nucleotide sequence ID" value="NC_020299.1"/>
</dbReference>
<keyword evidence="5" id="KW-0143">Chaperone</keyword>
<dbReference type="PRINTS" id="PR01594">
    <property type="entry name" value="SECBCHAPRONE"/>
</dbReference>
<dbReference type="STRING" id="1208920.CONE_0067"/>
<dbReference type="PANTHER" id="PTHR36918">
    <property type="match status" value="1"/>
</dbReference>
<dbReference type="AlphaFoldDB" id="M1L7Q0"/>
<dbReference type="GO" id="GO:0051082">
    <property type="term" value="F:unfolded protein binding"/>
    <property type="evidence" value="ECO:0007669"/>
    <property type="project" value="InterPro"/>
</dbReference>
<dbReference type="PANTHER" id="PTHR36918:SF1">
    <property type="entry name" value="PROTEIN-EXPORT PROTEIN SECB"/>
    <property type="match status" value="1"/>
</dbReference>
<keyword evidence="7" id="KW-1185">Reference proteome</keyword>
<dbReference type="HOGENOM" id="CLU_111574_1_0_4"/>
<dbReference type="NCBIfam" id="TIGR00809">
    <property type="entry name" value="secB"/>
    <property type="match status" value="1"/>
</dbReference>
<dbReference type="eggNOG" id="COG1952">
    <property type="taxonomic scope" value="Bacteria"/>
</dbReference>
<protein>
    <submittedName>
        <fullName evidence="6">Preprotein translocase subunit SecB</fullName>
    </submittedName>
</protein>